<dbReference type="InterPro" id="IPR019815">
    <property type="entry name" value="Translation_initiation_fac_3_C"/>
</dbReference>
<dbReference type="NCBIfam" id="TIGR00168">
    <property type="entry name" value="infC"/>
    <property type="match status" value="1"/>
</dbReference>
<keyword evidence="2 7" id="KW-0396">Initiation factor</keyword>
<dbReference type="SUPFAM" id="SSF54364">
    <property type="entry name" value="Translation initiation factor IF3, N-terminal domain"/>
    <property type="match status" value="1"/>
</dbReference>
<dbReference type="GO" id="GO:0005829">
    <property type="term" value="C:cytosol"/>
    <property type="evidence" value="ECO:0007669"/>
    <property type="project" value="TreeGrafter"/>
</dbReference>
<gene>
    <name evidence="7" type="ORF">A2822_03885</name>
</gene>
<dbReference type="InterPro" id="IPR036787">
    <property type="entry name" value="T_IF-3_N_sf"/>
</dbReference>
<dbReference type="GO" id="GO:0003743">
    <property type="term" value="F:translation initiation factor activity"/>
    <property type="evidence" value="ECO:0007669"/>
    <property type="project" value="UniProtKB-UniRule"/>
</dbReference>
<keyword evidence="3" id="KW-0648">Protein biosynthesis</keyword>
<dbReference type="GO" id="GO:0016020">
    <property type="term" value="C:membrane"/>
    <property type="evidence" value="ECO:0007669"/>
    <property type="project" value="TreeGrafter"/>
</dbReference>
<evidence type="ECO:0000256" key="1">
    <source>
        <dbReference type="ARBA" id="ARBA00005439"/>
    </source>
</evidence>
<dbReference type="AlphaFoldDB" id="A0A1G2HS63"/>
<sequence>MNHLEKVLINNFIKAKEVRVIAEDGTQMGIMNIFAAIELAKSKGLDLVQVTEKVTPPICKITNYGKYLYSQQKKERKIKVNTKVTKLKEIQLGFNISPHDIEVKAKRAQNFLADGDKVKVALNLRGREKAMGDIAKKKVEFFFTELNKLIPIKTERELKREPKGFTMIISKN</sequence>
<dbReference type="GO" id="GO:0043022">
    <property type="term" value="F:ribosome binding"/>
    <property type="evidence" value="ECO:0007669"/>
    <property type="project" value="TreeGrafter"/>
</dbReference>
<evidence type="ECO:0000256" key="3">
    <source>
        <dbReference type="ARBA" id="ARBA00022917"/>
    </source>
</evidence>
<evidence type="ECO:0000256" key="2">
    <source>
        <dbReference type="ARBA" id="ARBA00022540"/>
    </source>
</evidence>
<dbReference type="Pfam" id="PF05198">
    <property type="entry name" value="IF3_N"/>
    <property type="match status" value="1"/>
</dbReference>
<organism evidence="7 8">
    <name type="scientific">Candidatus Staskawiczbacteria bacterium RIFCSPHIGHO2_01_FULL_41_41</name>
    <dbReference type="NCBI Taxonomy" id="1802203"/>
    <lineage>
        <taxon>Bacteria</taxon>
        <taxon>Candidatus Staskawicziibacteriota</taxon>
    </lineage>
</organism>
<proteinExistence type="inferred from homology"/>
<dbReference type="InterPro" id="IPR036788">
    <property type="entry name" value="T_IF-3_C_sf"/>
</dbReference>
<dbReference type="InterPro" id="IPR019814">
    <property type="entry name" value="Translation_initiation_fac_3_N"/>
</dbReference>
<dbReference type="Proteomes" id="UP000178774">
    <property type="component" value="Unassembled WGS sequence"/>
</dbReference>
<comment type="caution">
    <text evidence="7">The sequence shown here is derived from an EMBL/GenBank/DDBJ whole genome shotgun (WGS) entry which is preliminary data.</text>
</comment>
<feature type="domain" description="Translation initiation factor 3 C-terminal" evidence="5">
    <location>
        <begin position="86"/>
        <end position="171"/>
    </location>
</feature>
<evidence type="ECO:0000313" key="7">
    <source>
        <dbReference type="EMBL" id="OGZ65265.1"/>
    </source>
</evidence>
<evidence type="ECO:0000259" key="5">
    <source>
        <dbReference type="Pfam" id="PF00707"/>
    </source>
</evidence>
<dbReference type="PANTHER" id="PTHR10938:SF0">
    <property type="entry name" value="TRANSLATION INITIATION FACTOR IF-3, MITOCHONDRIAL"/>
    <property type="match status" value="1"/>
</dbReference>
<name>A0A1G2HS63_9BACT</name>
<dbReference type="PANTHER" id="PTHR10938">
    <property type="entry name" value="TRANSLATION INITIATION FACTOR IF-3"/>
    <property type="match status" value="1"/>
</dbReference>
<dbReference type="Gene3D" id="3.30.110.10">
    <property type="entry name" value="Translation initiation factor 3 (IF-3), C-terminal domain"/>
    <property type="match status" value="1"/>
</dbReference>
<comment type="similarity">
    <text evidence="1">Belongs to the IF-3 family.</text>
</comment>
<dbReference type="Gene3D" id="3.10.20.80">
    <property type="entry name" value="Translation initiation factor 3 (IF-3), N-terminal domain"/>
    <property type="match status" value="1"/>
</dbReference>
<evidence type="ECO:0000313" key="8">
    <source>
        <dbReference type="Proteomes" id="UP000178774"/>
    </source>
</evidence>
<evidence type="ECO:0000259" key="6">
    <source>
        <dbReference type="Pfam" id="PF05198"/>
    </source>
</evidence>
<dbReference type="InterPro" id="IPR001288">
    <property type="entry name" value="Translation_initiation_fac_3"/>
</dbReference>
<evidence type="ECO:0000256" key="4">
    <source>
        <dbReference type="NCBIfam" id="TIGR00168"/>
    </source>
</evidence>
<accession>A0A1G2HS63</accession>
<dbReference type="EMBL" id="MHOP01000025">
    <property type="protein sequence ID" value="OGZ65265.1"/>
    <property type="molecule type" value="Genomic_DNA"/>
</dbReference>
<dbReference type="SUPFAM" id="SSF55200">
    <property type="entry name" value="Translation initiation factor IF3, C-terminal domain"/>
    <property type="match status" value="1"/>
</dbReference>
<dbReference type="Pfam" id="PF00707">
    <property type="entry name" value="IF3_C"/>
    <property type="match status" value="1"/>
</dbReference>
<feature type="domain" description="Translation initiation factor 3 N-terminal" evidence="6">
    <location>
        <begin position="9"/>
        <end position="77"/>
    </location>
</feature>
<reference evidence="7 8" key="1">
    <citation type="journal article" date="2016" name="Nat. Commun.">
        <title>Thousands of microbial genomes shed light on interconnected biogeochemical processes in an aquifer system.</title>
        <authorList>
            <person name="Anantharaman K."/>
            <person name="Brown C.T."/>
            <person name="Hug L.A."/>
            <person name="Sharon I."/>
            <person name="Castelle C.J."/>
            <person name="Probst A.J."/>
            <person name="Thomas B.C."/>
            <person name="Singh A."/>
            <person name="Wilkins M.J."/>
            <person name="Karaoz U."/>
            <person name="Brodie E.L."/>
            <person name="Williams K.H."/>
            <person name="Hubbard S.S."/>
            <person name="Banfield J.F."/>
        </authorList>
    </citation>
    <scope>NUCLEOTIDE SEQUENCE [LARGE SCALE GENOMIC DNA]</scope>
</reference>
<protein>
    <recommendedName>
        <fullName evidence="4">Translation initiation factor IF-3</fullName>
    </recommendedName>
</protein>
<dbReference type="GO" id="GO:0032790">
    <property type="term" value="P:ribosome disassembly"/>
    <property type="evidence" value="ECO:0007669"/>
    <property type="project" value="TreeGrafter"/>
</dbReference>